<sequence>MPSRTSPPPTHGPINCLHSETCDIREAPGLHPVANVGRRVLRTIAFEALQPVRQLRGDEFVNAWLDCVRCHRHLWKQGVQQRGPSLSNLTYCRKDGAAHGVLNDWDLASIEEEHADRYLDRTGSIPFMPLGLLDSPYWAGDIERTYYHDLESFIWVLAFVFLSFGEDGKRLKTGPRPADAWETGDYEQCYKEKAAFLNEKHKGLQSYNSKPPAAWEKEWPLANDLLLIIIKQRRREEDAVLFHQRVDPIPEDAHYKEVLTIMKRYGYSNYVVQRLRAIQCADLGNCNIILAMMQVDLDYPYLHDMDRIESRCAFPYICTMYYHLAYQ</sequence>
<keyword evidence="2" id="KW-1185">Reference proteome</keyword>
<proteinExistence type="predicted"/>
<reference evidence="1" key="2">
    <citation type="journal article" date="2022" name="New Phytol.">
        <title>Evolutionary transition to the ectomycorrhizal habit in the genomes of a hyperdiverse lineage of mushroom-forming fungi.</title>
        <authorList>
            <person name="Looney B."/>
            <person name="Miyauchi S."/>
            <person name="Morin E."/>
            <person name="Drula E."/>
            <person name="Courty P.E."/>
            <person name="Kohler A."/>
            <person name="Kuo A."/>
            <person name="LaButti K."/>
            <person name="Pangilinan J."/>
            <person name="Lipzen A."/>
            <person name="Riley R."/>
            <person name="Andreopoulos W."/>
            <person name="He G."/>
            <person name="Johnson J."/>
            <person name="Nolan M."/>
            <person name="Tritt A."/>
            <person name="Barry K.W."/>
            <person name="Grigoriev I.V."/>
            <person name="Nagy L.G."/>
            <person name="Hibbett D."/>
            <person name="Henrissat B."/>
            <person name="Matheny P.B."/>
            <person name="Labbe J."/>
            <person name="Martin F.M."/>
        </authorList>
    </citation>
    <scope>NUCLEOTIDE SEQUENCE</scope>
    <source>
        <strain evidence="1">FP105234-sp</strain>
    </source>
</reference>
<evidence type="ECO:0000313" key="2">
    <source>
        <dbReference type="Proteomes" id="UP000814033"/>
    </source>
</evidence>
<name>A0ACB8R8V5_9AGAM</name>
<dbReference type="EMBL" id="MU276202">
    <property type="protein sequence ID" value="KAI0040370.1"/>
    <property type="molecule type" value="Genomic_DNA"/>
</dbReference>
<comment type="caution">
    <text evidence="1">The sequence shown here is derived from an EMBL/GenBank/DDBJ whole genome shotgun (WGS) entry which is preliminary data.</text>
</comment>
<gene>
    <name evidence="1" type="ORF">FA95DRAFT_886176</name>
</gene>
<organism evidence="1 2">
    <name type="scientific">Auriscalpium vulgare</name>
    <dbReference type="NCBI Taxonomy" id="40419"/>
    <lineage>
        <taxon>Eukaryota</taxon>
        <taxon>Fungi</taxon>
        <taxon>Dikarya</taxon>
        <taxon>Basidiomycota</taxon>
        <taxon>Agaricomycotina</taxon>
        <taxon>Agaricomycetes</taxon>
        <taxon>Russulales</taxon>
        <taxon>Auriscalpiaceae</taxon>
        <taxon>Auriscalpium</taxon>
    </lineage>
</organism>
<reference evidence="1" key="1">
    <citation type="submission" date="2021-02" db="EMBL/GenBank/DDBJ databases">
        <authorList>
            <consortium name="DOE Joint Genome Institute"/>
            <person name="Ahrendt S."/>
            <person name="Looney B.P."/>
            <person name="Miyauchi S."/>
            <person name="Morin E."/>
            <person name="Drula E."/>
            <person name="Courty P.E."/>
            <person name="Chicoki N."/>
            <person name="Fauchery L."/>
            <person name="Kohler A."/>
            <person name="Kuo A."/>
            <person name="Labutti K."/>
            <person name="Pangilinan J."/>
            <person name="Lipzen A."/>
            <person name="Riley R."/>
            <person name="Andreopoulos W."/>
            <person name="He G."/>
            <person name="Johnson J."/>
            <person name="Barry K.W."/>
            <person name="Grigoriev I.V."/>
            <person name="Nagy L."/>
            <person name="Hibbett D."/>
            <person name="Henrissat B."/>
            <person name="Matheny P.B."/>
            <person name="Labbe J."/>
            <person name="Martin F."/>
        </authorList>
    </citation>
    <scope>NUCLEOTIDE SEQUENCE</scope>
    <source>
        <strain evidence="1">FP105234-sp</strain>
    </source>
</reference>
<evidence type="ECO:0000313" key="1">
    <source>
        <dbReference type="EMBL" id="KAI0040370.1"/>
    </source>
</evidence>
<dbReference type="Proteomes" id="UP000814033">
    <property type="component" value="Unassembled WGS sequence"/>
</dbReference>
<accession>A0ACB8R8V5</accession>
<protein>
    <submittedName>
        <fullName evidence="1">Uncharacterized protein</fullName>
    </submittedName>
</protein>